<name>A0A8J2FNA0_9BACT</name>
<dbReference type="Proteomes" id="UP000663859">
    <property type="component" value="Unassembled WGS sequence"/>
</dbReference>
<evidence type="ECO:0000256" key="3">
    <source>
        <dbReference type="ARBA" id="ARBA00022722"/>
    </source>
</evidence>
<keyword evidence="4" id="KW-0479">Metal-binding</keyword>
<dbReference type="Pfam" id="PF10150">
    <property type="entry name" value="RNase_E_G"/>
    <property type="match status" value="1"/>
</dbReference>
<dbReference type="Pfam" id="PF20833">
    <property type="entry name" value="RNase_E_G_Thio"/>
    <property type="match status" value="1"/>
</dbReference>
<comment type="caution">
    <text evidence="11">The sequence shown here is derived from an EMBL/GenBank/DDBJ whole genome shotgun (WGS) entry which is preliminary data.</text>
</comment>
<evidence type="ECO:0000259" key="10">
    <source>
        <dbReference type="Pfam" id="PF20833"/>
    </source>
</evidence>
<dbReference type="EMBL" id="CAJNOB010000001">
    <property type="protein sequence ID" value="CAF0689923.1"/>
    <property type="molecule type" value="Genomic_DNA"/>
</dbReference>
<evidence type="ECO:0000256" key="5">
    <source>
        <dbReference type="ARBA" id="ARBA00022759"/>
    </source>
</evidence>
<dbReference type="GO" id="GO:0046872">
    <property type="term" value="F:metal ion binding"/>
    <property type="evidence" value="ECO:0007669"/>
    <property type="project" value="UniProtKB-KW"/>
</dbReference>
<keyword evidence="2" id="KW-0963">Cytoplasm</keyword>
<evidence type="ECO:0000256" key="8">
    <source>
        <dbReference type="ARBA" id="ARBA00022884"/>
    </source>
</evidence>
<organism evidence="11 12">
    <name type="scientific">Candidatus Methylacidithermus pantelleriae</name>
    <dbReference type="NCBI Taxonomy" id="2744239"/>
    <lineage>
        <taxon>Bacteria</taxon>
        <taxon>Pseudomonadati</taxon>
        <taxon>Verrucomicrobiota</taxon>
        <taxon>Methylacidiphilae</taxon>
        <taxon>Methylacidiphilales</taxon>
        <taxon>Methylacidiphilaceae</taxon>
        <taxon>Candidatus Methylacidithermus</taxon>
    </lineage>
</organism>
<dbReference type="InterPro" id="IPR012340">
    <property type="entry name" value="NA-bd_OB-fold"/>
</dbReference>
<evidence type="ECO:0000313" key="12">
    <source>
        <dbReference type="Proteomes" id="UP000663859"/>
    </source>
</evidence>
<dbReference type="SUPFAM" id="SSF50249">
    <property type="entry name" value="Nucleic acid-binding proteins"/>
    <property type="match status" value="1"/>
</dbReference>
<evidence type="ECO:0000256" key="4">
    <source>
        <dbReference type="ARBA" id="ARBA00022723"/>
    </source>
</evidence>
<dbReference type="GO" id="GO:0003723">
    <property type="term" value="F:RNA binding"/>
    <property type="evidence" value="ECO:0007669"/>
    <property type="project" value="UniProtKB-KW"/>
</dbReference>
<keyword evidence="12" id="KW-1185">Reference proteome</keyword>
<keyword evidence="5" id="KW-0255">Endonuclease</keyword>
<evidence type="ECO:0000256" key="1">
    <source>
        <dbReference type="ARBA" id="ARBA00001946"/>
    </source>
</evidence>
<evidence type="ECO:0000256" key="2">
    <source>
        <dbReference type="ARBA" id="ARBA00022490"/>
    </source>
</evidence>
<dbReference type="InterPro" id="IPR048583">
    <property type="entry name" value="RNase_E_G_thioredoxin-like"/>
</dbReference>
<dbReference type="PANTHER" id="PTHR30001:SF1">
    <property type="entry name" value="RIBONUCLEASE E_G-LIKE PROTEIN, CHLOROPLASTIC"/>
    <property type="match status" value="1"/>
</dbReference>
<protein>
    <submittedName>
        <fullName evidence="11">Ribonuclease G</fullName>
        <ecNumber evidence="11">3.1.26.-</ecNumber>
    </submittedName>
</protein>
<evidence type="ECO:0000259" key="9">
    <source>
        <dbReference type="Pfam" id="PF10150"/>
    </source>
</evidence>
<dbReference type="InterPro" id="IPR019307">
    <property type="entry name" value="RNA-bd_AU-1/RNase_E/G"/>
</dbReference>
<evidence type="ECO:0000256" key="7">
    <source>
        <dbReference type="ARBA" id="ARBA00022842"/>
    </source>
</evidence>
<keyword evidence="6 11" id="KW-0378">Hydrolase</keyword>
<dbReference type="AlphaFoldDB" id="A0A8J2FNA0"/>
<keyword evidence="7" id="KW-0460">Magnesium</keyword>
<proteinExistence type="predicted"/>
<dbReference type="GO" id="GO:0005737">
    <property type="term" value="C:cytoplasm"/>
    <property type="evidence" value="ECO:0007669"/>
    <property type="project" value="TreeGrafter"/>
</dbReference>
<dbReference type="PANTHER" id="PTHR30001">
    <property type="entry name" value="RIBONUCLEASE"/>
    <property type="match status" value="1"/>
</dbReference>
<keyword evidence="8" id="KW-0694">RNA-binding</keyword>
<dbReference type="GO" id="GO:0004519">
    <property type="term" value="F:endonuclease activity"/>
    <property type="evidence" value="ECO:0007669"/>
    <property type="project" value="UniProtKB-KW"/>
</dbReference>
<evidence type="ECO:0000313" key="11">
    <source>
        <dbReference type="EMBL" id="CAF0689923.1"/>
    </source>
</evidence>
<dbReference type="EC" id="3.1.26.-" evidence="11"/>
<accession>A0A8J2FNA0</accession>
<feature type="domain" description="RNA-binding protein AU-1/Ribonuclease E/G" evidence="9">
    <location>
        <begin position="149"/>
        <end position="419"/>
    </location>
</feature>
<dbReference type="CDD" id="cd04453">
    <property type="entry name" value="S1_RNase_E"/>
    <property type="match status" value="1"/>
</dbReference>
<reference evidence="11" key="1">
    <citation type="submission" date="2021-02" db="EMBL/GenBank/DDBJ databases">
        <authorList>
            <person name="Cremers G."/>
            <person name="Picone N."/>
        </authorList>
    </citation>
    <scope>NUCLEOTIDE SEQUENCE</scope>
    <source>
        <strain evidence="11">PQ17</strain>
    </source>
</reference>
<comment type="cofactor">
    <cofactor evidence="1">
        <name>Mg(2+)</name>
        <dbReference type="ChEBI" id="CHEBI:18420"/>
    </cofactor>
</comment>
<dbReference type="GO" id="GO:0006364">
    <property type="term" value="P:rRNA processing"/>
    <property type="evidence" value="ECO:0007669"/>
    <property type="project" value="TreeGrafter"/>
</dbReference>
<dbReference type="GO" id="GO:0016787">
    <property type="term" value="F:hydrolase activity"/>
    <property type="evidence" value="ECO:0007669"/>
    <property type="project" value="UniProtKB-KW"/>
</dbReference>
<sequence>MFFDKLRRFIGLKKKGETKEILVSCEPLETRVALLEGGILEEFAVERGGAKEIAGNIYKGRVHNVEPGLKALFVDIGVEKNAFLHYWDAVPAALDAGVEAVERKGRKRKTRSISADDIPQLYPPGSEVVVQVSKGPIGNKGARVTTNITLAGRYLVLLPYSEQFGISRKIEDPKERMRLRKILQELDVPEGMGLIIRTVGEGKKARYFVRDLAMLLEQWRAIEERIRTEKAPALLYAEPDLIERTVRDFLTEDVDQIVVDDEQAYGRIRELVGKISKRSQRKIRLYKESVPIFERFNVEKQIDTAFRRQVWLPSGGYIVIDETEALVAIDVNTGRAKASGREENTILQTNLEAAEEVARQLRLRNIGGLVIIDFIDMRSKRDQNLVVHRLKECLRRDKARTHVLPISPLGLVEMTRQRVQESIWQSQYVQCPYCEGRGVIKSPETMSVEIQRAITTVMRSHPEVRELRIVVNHLVLERLKTEDEDILVDLERKLQGKLLFRADPKVHVEEFHIYNAVTNQELYHRP</sequence>
<gene>
    <name evidence="11" type="primary">rng</name>
    <name evidence="11" type="ORF">MPNT_10435</name>
</gene>
<dbReference type="Gene3D" id="2.40.50.140">
    <property type="entry name" value="Nucleic acid-binding proteins"/>
    <property type="match status" value="1"/>
</dbReference>
<feature type="domain" description="RNase E/G thioredoxin-like" evidence="10">
    <location>
        <begin position="430"/>
        <end position="514"/>
    </location>
</feature>
<dbReference type="NCBIfam" id="TIGR00757">
    <property type="entry name" value="RNaseEG"/>
    <property type="match status" value="1"/>
</dbReference>
<dbReference type="InterPro" id="IPR004659">
    <property type="entry name" value="RNase_E/G"/>
</dbReference>
<evidence type="ECO:0000256" key="6">
    <source>
        <dbReference type="ARBA" id="ARBA00022801"/>
    </source>
</evidence>
<dbReference type="RefSeq" id="WP_174581835.1">
    <property type="nucleotide sequence ID" value="NZ_CAJNOB010000001.1"/>
</dbReference>
<dbReference type="Gene3D" id="3.40.1260.20">
    <property type="entry name" value="Ribonuclease E, catalytic domain"/>
    <property type="match status" value="1"/>
</dbReference>
<dbReference type="GO" id="GO:0004540">
    <property type="term" value="F:RNA nuclease activity"/>
    <property type="evidence" value="ECO:0007669"/>
    <property type="project" value="InterPro"/>
</dbReference>
<keyword evidence="3" id="KW-0540">Nuclease</keyword>